<keyword evidence="18" id="KW-0812">Transmembrane</keyword>
<evidence type="ECO:0000256" key="4">
    <source>
        <dbReference type="ARBA" id="ARBA00012438"/>
    </source>
</evidence>
<dbReference type="Gene3D" id="3.30.565.10">
    <property type="entry name" value="Histidine kinase-like ATPase, C-terminal domain"/>
    <property type="match status" value="1"/>
</dbReference>
<feature type="transmembrane region" description="Helical" evidence="18">
    <location>
        <begin position="62"/>
        <end position="79"/>
    </location>
</feature>
<feature type="transmembrane region" description="Helical" evidence="18">
    <location>
        <begin position="184"/>
        <end position="204"/>
    </location>
</feature>
<accession>A0ABW7BQX2</accession>
<feature type="domain" description="Histidine kinase" evidence="19">
    <location>
        <begin position="365"/>
        <end position="457"/>
    </location>
</feature>
<keyword evidence="13" id="KW-0411">Iron-sulfur</keyword>
<keyword evidence="7" id="KW-0963">Cytoplasm</keyword>
<evidence type="ECO:0000256" key="13">
    <source>
        <dbReference type="ARBA" id="ARBA00023014"/>
    </source>
</evidence>
<dbReference type="CDD" id="cd16917">
    <property type="entry name" value="HATPase_UhpB-NarQ-NarX-like"/>
    <property type="match status" value="1"/>
</dbReference>
<evidence type="ECO:0000256" key="3">
    <source>
        <dbReference type="ARBA" id="ARBA00004496"/>
    </source>
</evidence>
<evidence type="ECO:0000256" key="10">
    <source>
        <dbReference type="ARBA" id="ARBA00022777"/>
    </source>
</evidence>
<keyword evidence="8" id="KW-0808">Transferase</keyword>
<evidence type="ECO:0000256" key="16">
    <source>
        <dbReference type="SAM" id="Coils"/>
    </source>
</evidence>
<comment type="function">
    <text evidence="14">Member of the two-component regulatory system NreB/NreC involved in the control of dissimilatory nitrate/nitrite reduction in response to oxygen. NreB functions as a direct oxygen sensor histidine kinase which is autophosphorylated, in the absence of oxygen, probably at the conserved histidine residue, and transfers its phosphate group probably to a conserved aspartate residue of NreC. NreB/NreC activates the expression of the nitrate (narGHJI) and nitrite (nir) reductase operons, as well as the putative nitrate transporter gene narT.</text>
</comment>
<dbReference type="InterPro" id="IPR036890">
    <property type="entry name" value="HATPase_C_sf"/>
</dbReference>
<dbReference type="PANTHER" id="PTHR24421:SF62">
    <property type="entry name" value="SENSORY TRANSDUCTION HISTIDINE KINASE"/>
    <property type="match status" value="1"/>
</dbReference>
<evidence type="ECO:0000256" key="5">
    <source>
        <dbReference type="ARBA" id="ARBA00017322"/>
    </source>
</evidence>
<organism evidence="20 21">
    <name type="scientific">Streptomyces omiyaensis</name>
    <dbReference type="NCBI Taxonomy" id="68247"/>
    <lineage>
        <taxon>Bacteria</taxon>
        <taxon>Bacillati</taxon>
        <taxon>Actinomycetota</taxon>
        <taxon>Actinomycetes</taxon>
        <taxon>Kitasatosporales</taxon>
        <taxon>Streptomycetaceae</taxon>
        <taxon>Streptomyces</taxon>
    </lineage>
</organism>
<keyword evidence="18" id="KW-1133">Transmembrane helix</keyword>
<dbReference type="InterPro" id="IPR005467">
    <property type="entry name" value="His_kinase_dom"/>
</dbReference>
<evidence type="ECO:0000256" key="9">
    <source>
        <dbReference type="ARBA" id="ARBA00022723"/>
    </source>
</evidence>
<keyword evidence="6" id="KW-0004">4Fe-4S</keyword>
<evidence type="ECO:0000256" key="8">
    <source>
        <dbReference type="ARBA" id="ARBA00022679"/>
    </source>
</evidence>
<comment type="subcellular location">
    <subcellularLocation>
        <location evidence="3">Cytoplasm</location>
    </subcellularLocation>
</comment>
<dbReference type="RefSeq" id="WP_392881712.1">
    <property type="nucleotide sequence ID" value="NZ_JBICZW010000007.1"/>
</dbReference>
<keyword evidence="21" id="KW-1185">Reference proteome</keyword>
<proteinExistence type="predicted"/>
<dbReference type="InterPro" id="IPR004358">
    <property type="entry name" value="Sig_transdc_His_kin-like_C"/>
</dbReference>
<evidence type="ECO:0000259" key="19">
    <source>
        <dbReference type="PROSITE" id="PS50109"/>
    </source>
</evidence>
<name>A0ABW7BQX2_9ACTN</name>
<feature type="coiled-coil region" evidence="16">
    <location>
        <begin position="209"/>
        <end position="252"/>
    </location>
</feature>
<dbReference type="InterPro" id="IPR011712">
    <property type="entry name" value="Sig_transdc_His_kin_sub3_dim/P"/>
</dbReference>
<dbReference type="Proteomes" id="UP001604282">
    <property type="component" value="Unassembled WGS sequence"/>
</dbReference>
<dbReference type="Pfam" id="PF02518">
    <property type="entry name" value="HATPase_c"/>
    <property type="match status" value="1"/>
</dbReference>
<dbReference type="GO" id="GO:0016301">
    <property type="term" value="F:kinase activity"/>
    <property type="evidence" value="ECO:0007669"/>
    <property type="project" value="UniProtKB-KW"/>
</dbReference>
<evidence type="ECO:0000256" key="7">
    <source>
        <dbReference type="ARBA" id="ARBA00022490"/>
    </source>
</evidence>
<dbReference type="PANTHER" id="PTHR24421">
    <property type="entry name" value="NITRATE/NITRITE SENSOR PROTEIN NARX-RELATED"/>
    <property type="match status" value="1"/>
</dbReference>
<keyword evidence="10 20" id="KW-0418">Kinase</keyword>
<keyword evidence="16" id="KW-0175">Coiled coil</keyword>
<evidence type="ECO:0000256" key="12">
    <source>
        <dbReference type="ARBA" id="ARBA00023012"/>
    </source>
</evidence>
<feature type="region of interest" description="Disordered" evidence="17">
    <location>
        <begin position="84"/>
        <end position="105"/>
    </location>
</feature>
<evidence type="ECO:0000256" key="11">
    <source>
        <dbReference type="ARBA" id="ARBA00023004"/>
    </source>
</evidence>
<sequence length="459" mass="47484">MPDPVVAVPDGSGAVPDAVVAATVEERWRQFLRWGPYALLAVAAAMAAASAELLSTGTERTVAVWLVGAALLLQLVWHARRAGRTPSRPGEARGPRDAPGGDAAEAVLVPGAPGPASVAYFTLRAALALALTWCNPFFAVFACIGYFDAVHLLPPRPLCVRAGLTVVALTLAGSQSGGIPPASALQWAAFGGLFLLNAGLAVGLSHLGAKEAEKAAERAATIAELARANTRLEQALAENATLQAQLVLQAREAGVADERRRLAAEIHDTLAQGLTGIIAQLQAAEAADPRQARVHHRRAAALARHSLGEARRSVQNLGPAALEHDTLPDALEKTVGAWAERTGIRARFTPTGTAHPLHDEVAATLLRIAQEALANAERHSGATRAGVTLSYMGDEVVLDVRDDGRGFDPAAPPVPGAHGGFGLAGMRARAERLAGALAVESAPGEGTAISVRVPLAPHA</sequence>
<evidence type="ECO:0000256" key="2">
    <source>
        <dbReference type="ARBA" id="ARBA00001966"/>
    </source>
</evidence>
<keyword evidence="11" id="KW-0408">Iron</keyword>
<feature type="transmembrane region" description="Helical" evidence="18">
    <location>
        <begin position="37"/>
        <end position="56"/>
    </location>
</feature>
<dbReference type="SUPFAM" id="SSF55874">
    <property type="entry name" value="ATPase domain of HSP90 chaperone/DNA topoisomerase II/histidine kinase"/>
    <property type="match status" value="1"/>
</dbReference>
<keyword evidence="12" id="KW-0902">Two-component regulatory system</keyword>
<reference evidence="20 21" key="1">
    <citation type="submission" date="2024-10" db="EMBL/GenBank/DDBJ databases">
        <title>The Natural Products Discovery Center: Release of the First 8490 Sequenced Strains for Exploring Actinobacteria Biosynthetic Diversity.</title>
        <authorList>
            <person name="Kalkreuter E."/>
            <person name="Kautsar S.A."/>
            <person name="Yang D."/>
            <person name="Bader C.D."/>
            <person name="Teijaro C.N."/>
            <person name="Fluegel L."/>
            <person name="Davis C.M."/>
            <person name="Simpson J.R."/>
            <person name="Lauterbach L."/>
            <person name="Steele A.D."/>
            <person name="Gui C."/>
            <person name="Meng S."/>
            <person name="Li G."/>
            <person name="Viehrig K."/>
            <person name="Ye F."/>
            <person name="Su P."/>
            <person name="Kiefer A.F."/>
            <person name="Nichols A."/>
            <person name="Cepeda A.J."/>
            <person name="Yan W."/>
            <person name="Fan B."/>
            <person name="Jiang Y."/>
            <person name="Adhikari A."/>
            <person name="Zheng C.-J."/>
            <person name="Schuster L."/>
            <person name="Cowan T.M."/>
            <person name="Smanski M.J."/>
            <person name="Chevrette M.G."/>
            <person name="De Carvalho L.P.S."/>
            <person name="Shen B."/>
        </authorList>
    </citation>
    <scope>NUCLEOTIDE SEQUENCE [LARGE SCALE GENOMIC DNA]</scope>
    <source>
        <strain evidence="20 21">NPDC048229</strain>
    </source>
</reference>
<evidence type="ECO:0000256" key="14">
    <source>
        <dbReference type="ARBA" id="ARBA00024827"/>
    </source>
</evidence>
<comment type="catalytic activity">
    <reaction evidence="1">
        <text>ATP + protein L-histidine = ADP + protein N-phospho-L-histidine.</text>
        <dbReference type="EC" id="2.7.13.3"/>
    </reaction>
</comment>
<comment type="caution">
    <text evidence="20">The sequence shown here is derived from an EMBL/GenBank/DDBJ whole genome shotgun (WGS) entry which is preliminary data.</text>
</comment>
<feature type="transmembrane region" description="Helical" evidence="18">
    <location>
        <begin position="125"/>
        <end position="147"/>
    </location>
</feature>
<evidence type="ECO:0000256" key="1">
    <source>
        <dbReference type="ARBA" id="ARBA00000085"/>
    </source>
</evidence>
<dbReference type="InterPro" id="IPR050482">
    <property type="entry name" value="Sensor_HK_TwoCompSys"/>
</dbReference>
<gene>
    <name evidence="20" type="ORF">ACGFYS_13305</name>
</gene>
<dbReference type="Gene3D" id="1.20.5.1930">
    <property type="match status" value="1"/>
</dbReference>
<evidence type="ECO:0000313" key="20">
    <source>
        <dbReference type="EMBL" id="MFG3189910.1"/>
    </source>
</evidence>
<dbReference type="SMART" id="SM00387">
    <property type="entry name" value="HATPase_c"/>
    <property type="match status" value="1"/>
</dbReference>
<dbReference type="EC" id="2.7.13.3" evidence="4"/>
<dbReference type="Pfam" id="PF07730">
    <property type="entry name" value="HisKA_3"/>
    <property type="match status" value="1"/>
</dbReference>
<keyword evidence="9" id="KW-0479">Metal-binding</keyword>
<evidence type="ECO:0000256" key="6">
    <source>
        <dbReference type="ARBA" id="ARBA00022485"/>
    </source>
</evidence>
<evidence type="ECO:0000256" key="18">
    <source>
        <dbReference type="SAM" id="Phobius"/>
    </source>
</evidence>
<evidence type="ECO:0000256" key="15">
    <source>
        <dbReference type="ARBA" id="ARBA00030800"/>
    </source>
</evidence>
<evidence type="ECO:0000313" key="21">
    <source>
        <dbReference type="Proteomes" id="UP001604282"/>
    </source>
</evidence>
<comment type="cofactor">
    <cofactor evidence="2">
        <name>[4Fe-4S] cluster</name>
        <dbReference type="ChEBI" id="CHEBI:49883"/>
    </cofactor>
</comment>
<protein>
    <recommendedName>
        <fullName evidence="5">Oxygen sensor histidine kinase NreB</fullName>
        <ecNumber evidence="4">2.7.13.3</ecNumber>
    </recommendedName>
    <alternativeName>
        <fullName evidence="15">Nitrogen regulation protein B</fullName>
    </alternativeName>
</protein>
<dbReference type="InterPro" id="IPR003594">
    <property type="entry name" value="HATPase_dom"/>
</dbReference>
<keyword evidence="18" id="KW-0472">Membrane</keyword>
<dbReference type="EMBL" id="JBICZW010000007">
    <property type="protein sequence ID" value="MFG3189910.1"/>
    <property type="molecule type" value="Genomic_DNA"/>
</dbReference>
<dbReference type="PRINTS" id="PR00344">
    <property type="entry name" value="BCTRLSENSOR"/>
</dbReference>
<dbReference type="PROSITE" id="PS50109">
    <property type="entry name" value="HIS_KIN"/>
    <property type="match status" value="1"/>
</dbReference>
<evidence type="ECO:0000256" key="17">
    <source>
        <dbReference type="SAM" id="MobiDB-lite"/>
    </source>
</evidence>